<reference evidence="2 3" key="1">
    <citation type="journal article" date="2022" name="G3 (Bethesda)">
        <title>Enemy or ally: a genomic approach to elucidate the lifestyle of Phyllosticta citrichinaensis.</title>
        <authorList>
            <person name="Buijs V.A."/>
            <person name="Groenewald J.Z."/>
            <person name="Haridas S."/>
            <person name="LaButti K.M."/>
            <person name="Lipzen A."/>
            <person name="Martin F.M."/>
            <person name="Barry K."/>
            <person name="Grigoriev I.V."/>
            <person name="Crous P.W."/>
            <person name="Seidl M.F."/>
        </authorList>
    </citation>
    <scope>NUCLEOTIDE SEQUENCE [LARGE SCALE GENOMIC DNA]</scope>
    <source>
        <strain evidence="2 3">CBS 129764</strain>
    </source>
</reference>
<feature type="compositionally biased region" description="Polar residues" evidence="1">
    <location>
        <begin position="1"/>
        <end position="16"/>
    </location>
</feature>
<name>A0ABR1XLT4_9PEZI</name>
<organism evidence="2 3">
    <name type="scientific">Phyllosticta citrichinensis</name>
    <dbReference type="NCBI Taxonomy" id="1130410"/>
    <lineage>
        <taxon>Eukaryota</taxon>
        <taxon>Fungi</taxon>
        <taxon>Dikarya</taxon>
        <taxon>Ascomycota</taxon>
        <taxon>Pezizomycotina</taxon>
        <taxon>Dothideomycetes</taxon>
        <taxon>Dothideomycetes incertae sedis</taxon>
        <taxon>Botryosphaeriales</taxon>
        <taxon>Phyllostictaceae</taxon>
        <taxon>Phyllosticta</taxon>
    </lineage>
</organism>
<evidence type="ECO:0000313" key="2">
    <source>
        <dbReference type="EMBL" id="KAK8159748.1"/>
    </source>
</evidence>
<feature type="compositionally biased region" description="Acidic residues" evidence="1">
    <location>
        <begin position="463"/>
        <end position="472"/>
    </location>
</feature>
<evidence type="ECO:0000313" key="3">
    <source>
        <dbReference type="Proteomes" id="UP001456524"/>
    </source>
</evidence>
<dbReference type="Proteomes" id="UP001456524">
    <property type="component" value="Unassembled WGS sequence"/>
</dbReference>
<sequence length="577" mass="63328">MASFQSLNASRTSARSLNVKPNDPRLDFPMRPDEDATAPIDLLQRARKELTPFSISILERYLSSTGVDRTEYPILVTALVLLTKSSPTEDQLIQAHASFYSFGSHALIAYFNQSIWGELPVRAWYQYAVAKTTPKPPTELILRWDWDGAQMQRAVEDDARALVAKVKRYLETDLDMLRDICREGGVEMFKLKEEQDNSFVPDDSDDQVDYECDKKLDPIVSQPRDVGAGQRVVPPLQPELAWFAGTKRPFEETKADEEREVKRGRMEEGGEGTSAHGTPVSIFLTSTTLIASANAPQTNSPQPDAPLPGFDTLLLAADILPTNDTEAGPAVESDERVSSHGRQSKTASVADPLAAAEEDTQLPDPDEPLPSVESWALDVEPLADGADSPQPSTMSPSPDVEIISLSSDTASEQEDIEYVGEQVGAQGTMLDPLVIGDDDDNDLPEPTEPRPNVEVLDLTMELSSEDSDDDNDQAPRDDSAVSGVANPGLPFVDIDEFDKATQTTQPGGLDGMTEPAQSHRVQRARRRPRDLTHGEPCRFNNASISPYCSPGSSTFSASQVNVRACMCARYRRRFSED</sequence>
<feature type="compositionally biased region" description="Acidic residues" evidence="1">
    <location>
        <begin position="356"/>
        <end position="367"/>
    </location>
</feature>
<feature type="compositionally biased region" description="Acidic residues" evidence="1">
    <location>
        <begin position="436"/>
        <end position="445"/>
    </location>
</feature>
<comment type="caution">
    <text evidence="2">The sequence shown here is derived from an EMBL/GenBank/DDBJ whole genome shotgun (WGS) entry which is preliminary data.</text>
</comment>
<accession>A0ABR1XLT4</accession>
<dbReference type="EMBL" id="JBBWUH010000008">
    <property type="protein sequence ID" value="KAK8159748.1"/>
    <property type="molecule type" value="Genomic_DNA"/>
</dbReference>
<protein>
    <submittedName>
        <fullName evidence="2">Uncharacterized protein</fullName>
    </submittedName>
</protein>
<feature type="region of interest" description="Disordered" evidence="1">
    <location>
        <begin position="245"/>
        <end position="279"/>
    </location>
</feature>
<feature type="compositionally biased region" description="Basic and acidic residues" evidence="1">
    <location>
        <begin position="248"/>
        <end position="268"/>
    </location>
</feature>
<proteinExistence type="predicted"/>
<feature type="compositionally biased region" description="Basic and acidic residues" evidence="1">
    <location>
        <begin position="22"/>
        <end position="33"/>
    </location>
</feature>
<feature type="region of interest" description="Disordered" evidence="1">
    <location>
        <begin position="324"/>
        <end position="414"/>
    </location>
</feature>
<feature type="region of interest" description="Disordered" evidence="1">
    <location>
        <begin position="432"/>
        <end position="537"/>
    </location>
</feature>
<gene>
    <name evidence="2" type="ORF">IWX90DRAFT_417684</name>
</gene>
<keyword evidence="3" id="KW-1185">Reference proteome</keyword>
<feature type="region of interest" description="Disordered" evidence="1">
    <location>
        <begin position="1"/>
        <end position="33"/>
    </location>
</feature>
<evidence type="ECO:0000256" key="1">
    <source>
        <dbReference type="SAM" id="MobiDB-lite"/>
    </source>
</evidence>